<dbReference type="SUPFAM" id="SSF55103">
    <property type="entry name" value="FAD-linked oxidases, C-terminal domain"/>
    <property type="match status" value="1"/>
</dbReference>
<dbReference type="EC" id="1.1.99.39" evidence="9"/>
<keyword evidence="6" id="KW-0274">FAD</keyword>
<dbReference type="AlphaFoldDB" id="A0A6J1TA73"/>
<dbReference type="Pfam" id="PF02913">
    <property type="entry name" value="FAD-oxidase_C"/>
    <property type="match status" value="1"/>
</dbReference>
<evidence type="ECO:0000256" key="2">
    <source>
        <dbReference type="ARBA" id="ARBA00004275"/>
    </source>
</evidence>
<keyword evidence="5" id="KW-0285">Flavoprotein</keyword>
<comment type="cofactor">
    <cofactor evidence="1">
        <name>FAD</name>
        <dbReference type="ChEBI" id="CHEBI:57692"/>
    </cofactor>
</comment>
<comment type="function">
    <text evidence="11">Catalyzes the oxidation of D-2-hydroxyglutarate (D-2-HG) to alpha-ketoglutarate. Also catalyzes the oxidation of other D-2-hydroxyacids, such as D-malate (D-MAL) and D-lactate (D-LAC). Exhibits high activities towards D-2-HG and D-MAL but a very weak activity towards D-LAC.</text>
</comment>
<dbReference type="InterPro" id="IPR036318">
    <property type="entry name" value="FAD-bd_PCMH-like_sf"/>
</dbReference>
<evidence type="ECO:0000256" key="11">
    <source>
        <dbReference type="ARBA" id="ARBA00045410"/>
    </source>
</evidence>
<dbReference type="OrthoDB" id="5332616at2759"/>
<evidence type="ECO:0000313" key="15">
    <source>
        <dbReference type="RefSeq" id="XP_026287623.1"/>
    </source>
</evidence>
<comment type="subcellular location">
    <subcellularLocation>
        <location evidence="2">Peroxisome</location>
    </subcellularLocation>
</comment>
<dbReference type="InterPro" id="IPR016171">
    <property type="entry name" value="Vanillyl_alc_oxidase_C-sub2"/>
</dbReference>
<organism evidence="14 16">
    <name type="scientific">Frankliniella occidentalis</name>
    <name type="common">Western flower thrips</name>
    <name type="synonym">Euthrips occidentalis</name>
    <dbReference type="NCBI Taxonomy" id="133901"/>
    <lineage>
        <taxon>Eukaryota</taxon>
        <taxon>Metazoa</taxon>
        <taxon>Ecdysozoa</taxon>
        <taxon>Arthropoda</taxon>
        <taxon>Hexapoda</taxon>
        <taxon>Insecta</taxon>
        <taxon>Pterygota</taxon>
        <taxon>Neoptera</taxon>
        <taxon>Paraneoptera</taxon>
        <taxon>Thysanoptera</taxon>
        <taxon>Terebrantia</taxon>
        <taxon>Thripoidea</taxon>
        <taxon>Thripidae</taxon>
        <taxon>Frankliniella</taxon>
    </lineage>
</organism>
<evidence type="ECO:0000256" key="5">
    <source>
        <dbReference type="ARBA" id="ARBA00022630"/>
    </source>
</evidence>
<dbReference type="InterPro" id="IPR006094">
    <property type="entry name" value="Oxid_FAD_bind_N"/>
</dbReference>
<dbReference type="GO" id="GO:0051990">
    <property type="term" value="F:(R)-2-hydroxyglutarate dehydrogenase activity"/>
    <property type="evidence" value="ECO:0007669"/>
    <property type="project" value="UniProtKB-EC"/>
</dbReference>
<dbReference type="InterPro" id="IPR016169">
    <property type="entry name" value="FAD-bd_PCMH_sub2"/>
</dbReference>
<dbReference type="Gene3D" id="3.30.465.10">
    <property type="match status" value="1"/>
</dbReference>
<evidence type="ECO:0000256" key="7">
    <source>
        <dbReference type="ARBA" id="ARBA00023002"/>
    </source>
</evidence>
<dbReference type="PROSITE" id="PS51387">
    <property type="entry name" value="FAD_PCMH"/>
    <property type="match status" value="1"/>
</dbReference>
<evidence type="ECO:0000256" key="9">
    <source>
        <dbReference type="ARBA" id="ARBA00039003"/>
    </source>
</evidence>
<dbReference type="GO" id="GO:0005777">
    <property type="term" value="C:peroxisome"/>
    <property type="evidence" value="ECO:0007669"/>
    <property type="project" value="UniProtKB-SubCell"/>
</dbReference>
<sequence>MRKATSNLLHTAGHHSWLSEVRCAKYGTASALTKDRYNVQRGNYATLTDRDVSFFEQIVGKSRILTDAADVEPYNADWLHSVKGYSQCVLKPKTTEEVSAILKYCNERLLAVCPQGGNSGLAGGSNPVFDEVVISTSLMNNILGFDSLSGVLSCQAGCILENLETHLEKHGHIMPLDLGAKGSCQIGGNVSTNAGGLRLVRYGSLHGSVLGVEAVLANGDVIDCMSKMKKDNTGYHLKHLFIGSEGTLGLVTKVAINCPVLPKSVNVALLGLESYEKVLETLKTSKRDLGEILSSCEMMDRESLQAVEDNLKLRVPIKDCPFYLLIETSGSNSTHDEEKLAQFLEHALDKNMIIDGTQASEPSRIKQIFELRERLGEGLLRDGFLNTYDLSLGVKDFYSIVPDLRDHLKNFSNVVRVSGFGHLGDGNIHLNVTSKAYSKEILQSIEPFIYEWTAKVGGSVSAEHGIGFKKRDAVHFSKSTRAIELMHQMKKVMDPNGILNPYKVLPELPITN</sequence>
<dbReference type="GO" id="GO:0071949">
    <property type="term" value="F:FAD binding"/>
    <property type="evidence" value="ECO:0007669"/>
    <property type="project" value="InterPro"/>
</dbReference>
<dbReference type="GO" id="GO:0005739">
    <property type="term" value="C:mitochondrion"/>
    <property type="evidence" value="ECO:0007669"/>
    <property type="project" value="TreeGrafter"/>
</dbReference>
<gene>
    <name evidence="15 16" type="primary">LOC113212955</name>
</gene>
<dbReference type="RefSeq" id="XP_026287631.1">
    <property type="nucleotide sequence ID" value="XM_026431846.2"/>
</dbReference>
<dbReference type="SUPFAM" id="SSF56176">
    <property type="entry name" value="FAD-binding/transporter-associated domain-like"/>
    <property type="match status" value="1"/>
</dbReference>
<evidence type="ECO:0000313" key="16">
    <source>
        <dbReference type="RefSeq" id="XP_026287631.1"/>
    </source>
</evidence>
<dbReference type="PANTHER" id="PTHR43716">
    <property type="entry name" value="D-2-HYDROXYGLUTARATE DEHYDROGENASE, MITOCHONDRIAL"/>
    <property type="match status" value="1"/>
</dbReference>
<keyword evidence="7" id="KW-0560">Oxidoreductase</keyword>
<evidence type="ECO:0000256" key="3">
    <source>
        <dbReference type="ARBA" id="ARBA00008000"/>
    </source>
</evidence>
<evidence type="ECO:0000256" key="6">
    <source>
        <dbReference type="ARBA" id="ARBA00022827"/>
    </source>
</evidence>
<dbReference type="Gene3D" id="1.10.45.10">
    <property type="entry name" value="Vanillyl-alcohol Oxidase, Chain A, domain 4"/>
    <property type="match status" value="1"/>
</dbReference>
<dbReference type="InterPro" id="IPR016166">
    <property type="entry name" value="FAD-bd_PCMH"/>
</dbReference>
<name>A0A6J1TA73_FRAOC</name>
<comment type="subunit">
    <text evidence="4">Homodimer.</text>
</comment>
<evidence type="ECO:0000256" key="4">
    <source>
        <dbReference type="ARBA" id="ARBA00011738"/>
    </source>
</evidence>
<evidence type="ECO:0000256" key="12">
    <source>
        <dbReference type="ARBA" id="ARBA00049267"/>
    </source>
</evidence>
<dbReference type="RefSeq" id="XP_026287623.1">
    <property type="nucleotide sequence ID" value="XM_026431838.2"/>
</dbReference>
<feature type="domain" description="FAD-binding PCMH-type" evidence="13">
    <location>
        <begin position="82"/>
        <end position="261"/>
    </location>
</feature>
<dbReference type="InterPro" id="IPR051264">
    <property type="entry name" value="FAD-oxidored/transferase_4"/>
</dbReference>
<keyword evidence="14" id="KW-1185">Reference proteome</keyword>
<evidence type="ECO:0000259" key="13">
    <source>
        <dbReference type="PROSITE" id="PS51387"/>
    </source>
</evidence>
<dbReference type="FunFam" id="3.30.70.2190:FF:000001">
    <property type="entry name" value="D-2-hydroxyglutarate dehydrogenase mitochondrial"/>
    <property type="match status" value="1"/>
</dbReference>
<comment type="similarity">
    <text evidence="3">Belongs to the FAD-binding oxidoreductase/transferase type 4 family.</text>
</comment>
<dbReference type="InterPro" id="IPR016164">
    <property type="entry name" value="FAD-linked_Oxase-like_C"/>
</dbReference>
<dbReference type="Gene3D" id="3.30.70.2740">
    <property type="match status" value="1"/>
</dbReference>
<dbReference type="KEGG" id="foc:113212955"/>
<comment type="catalytic activity">
    <reaction evidence="12">
        <text>(R)-malate + A = oxaloacetate + AH2</text>
        <dbReference type="Rhea" id="RHEA:67460"/>
        <dbReference type="ChEBI" id="CHEBI:13193"/>
        <dbReference type="ChEBI" id="CHEBI:15588"/>
        <dbReference type="ChEBI" id="CHEBI:16452"/>
        <dbReference type="ChEBI" id="CHEBI:17499"/>
    </reaction>
    <physiologicalReaction direction="left-to-right" evidence="12">
        <dbReference type="Rhea" id="RHEA:67461"/>
    </physiologicalReaction>
</comment>
<dbReference type="InterPro" id="IPR016167">
    <property type="entry name" value="FAD-bd_PCMH_sub1"/>
</dbReference>
<evidence type="ECO:0000256" key="1">
    <source>
        <dbReference type="ARBA" id="ARBA00001974"/>
    </source>
</evidence>
<reference evidence="15 16" key="1">
    <citation type="submission" date="2025-04" db="UniProtKB">
        <authorList>
            <consortium name="RefSeq"/>
        </authorList>
    </citation>
    <scope>IDENTIFICATION</scope>
    <source>
        <tissue evidence="15 16">Whole organism</tissue>
    </source>
</reference>
<dbReference type="Gene3D" id="3.30.43.10">
    <property type="entry name" value="Uridine Diphospho-n-acetylenolpyruvylglucosamine Reductase, domain 2"/>
    <property type="match status" value="1"/>
</dbReference>
<dbReference type="FunFam" id="1.10.45.10:FF:000001">
    <property type="entry name" value="D-lactate dehydrogenase mitochondrial"/>
    <property type="match status" value="1"/>
</dbReference>
<dbReference type="PANTHER" id="PTHR43716:SF1">
    <property type="entry name" value="D-2-HYDROXYGLUTARATE DEHYDROGENASE, MITOCHONDRIAL"/>
    <property type="match status" value="1"/>
</dbReference>
<dbReference type="Gene3D" id="3.30.70.2190">
    <property type="match status" value="1"/>
</dbReference>
<proteinExistence type="inferred from homology"/>
<dbReference type="FunFam" id="3.30.43.10:FF:000011">
    <property type="entry name" value="D-lactate dehydrogenase (Cytochrome)"/>
    <property type="match status" value="1"/>
</dbReference>
<dbReference type="Pfam" id="PF01565">
    <property type="entry name" value="FAD_binding_4"/>
    <property type="match status" value="1"/>
</dbReference>
<protein>
    <recommendedName>
        <fullName evidence="10">D-2-hydroxyglutarate dehydrogenase, mitochondrial</fullName>
        <ecNumber evidence="9">1.1.99.39</ecNumber>
    </recommendedName>
</protein>
<dbReference type="GeneID" id="113212955"/>
<dbReference type="Proteomes" id="UP000504606">
    <property type="component" value="Unplaced"/>
</dbReference>
<evidence type="ECO:0000256" key="8">
    <source>
        <dbReference type="ARBA" id="ARBA00023140"/>
    </source>
</evidence>
<keyword evidence="8" id="KW-0576">Peroxisome</keyword>
<dbReference type="InterPro" id="IPR004113">
    <property type="entry name" value="FAD-bd_oxidored_4_C"/>
</dbReference>
<dbReference type="FunFam" id="3.30.465.10:FF:000001">
    <property type="entry name" value="D-2-hydroxyglutarate dehydrogenase, mitochondrial"/>
    <property type="match status" value="1"/>
</dbReference>
<evidence type="ECO:0000256" key="10">
    <source>
        <dbReference type="ARBA" id="ARBA00039639"/>
    </source>
</evidence>
<evidence type="ECO:0000313" key="14">
    <source>
        <dbReference type="Proteomes" id="UP000504606"/>
    </source>
</evidence>
<accession>A0A6J1TA73</accession>